<keyword evidence="2" id="KW-1185">Reference proteome</keyword>
<name>A0A7W6NZZ9_9HYPH</name>
<accession>A0A7W6NZZ9</accession>
<gene>
    <name evidence="1" type="ORF">GGQ66_000446</name>
</gene>
<reference evidence="1 2" key="1">
    <citation type="submission" date="2020-08" db="EMBL/GenBank/DDBJ databases">
        <title>Genomic Encyclopedia of Type Strains, Phase IV (KMG-IV): sequencing the most valuable type-strain genomes for metagenomic binning, comparative biology and taxonomic classification.</title>
        <authorList>
            <person name="Goeker M."/>
        </authorList>
    </citation>
    <scope>NUCLEOTIDE SEQUENCE [LARGE SCALE GENOMIC DNA]</scope>
    <source>
        <strain evidence="1 2">DSM 26385</strain>
    </source>
</reference>
<dbReference type="Proteomes" id="UP000584824">
    <property type="component" value="Unassembled WGS sequence"/>
</dbReference>
<evidence type="ECO:0000313" key="1">
    <source>
        <dbReference type="EMBL" id="MBB4101918.1"/>
    </source>
</evidence>
<proteinExistence type="predicted"/>
<dbReference type="EMBL" id="JACIDU010000002">
    <property type="protein sequence ID" value="MBB4101918.1"/>
    <property type="molecule type" value="Genomic_DNA"/>
</dbReference>
<dbReference type="AlphaFoldDB" id="A0A7W6NZZ9"/>
<protein>
    <submittedName>
        <fullName evidence="1">Uncharacterized protein</fullName>
    </submittedName>
</protein>
<comment type="caution">
    <text evidence="1">The sequence shown here is derived from an EMBL/GenBank/DDBJ whole genome shotgun (WGS) entry which is preliminary data.</text>
</comment>
<evidence type="ECO:0000313" key="2">
    <source>
        <dbReference type="Proteomes" id="UP000584824"/>
    </source>
</evidence>
<sequence length="134" mass="14657">MMRLAILSGLLLAAVGGSGTYFITSVDKAHEVPFSTRYTSLLAKEPETVYRHLDEAVRSCAPQTGRIAGEERRGLIEGFAVAVQMKSEGRSTGDFDRDITTLLDEKTQTCILSEAKRGLTLHIAVASSAWNLRR</sequence>
<organism evidence="1 2">
    <name type="scientific">Allorhizobium borbori</name>
    <dbReference type="NCBI Taxonomy" id="485907"/>
    <lineage>
        <taxon>Bacteria</taxon>
        <taxon>Pseudomonadati</taxon>
        <taxon>Pseudomonadota</taxon>
        <taxon>Alphaproteobacteria</taxon>
        <taxon>Hyphomicrobiales</taxon>
        <taxon>Rhizobiaceae</taxon>
        <taxon>Rhizobium/Agrobacterium group</taxon>
        <taxon>Allorhizobium</taxon>
    </lineage>
</organism>
<dbReference type="RefSeq" id="WP_183788964.1">
    <property type="nucleotide sequence ID" value="NZ_JACIDU010000002.1"/>
</dbReference>